<dbReference type="PRINTS" id="PR00420">
    <property type="entry name" value="RNGMNOXGNASE"/>
</dbReference>
<gene>
    <name evidence="3" type="ORF">AX777_20505</name>
</gene>
<dbReference type="PANTHER" id="PTHR43476:SF3">
    <property type="entry name" value="FAD-BINDING MONOOXYGENASE"/>
    <property type="match status" value="1"/>
</dbReference>
<accession>A0A177JLX8</accession>
<sequence length="411" mass="45108">MAEKDNASERVIIVGAGPVGSVLALALRQRGIPILLIDQLAAPERDCRAASCHPPTIAMLEQLGLLEAGLEQGLVSPIFHYLDRVTGKRIGRFALPEMQAPPTHPYVLQWEQYKITETIEARLRDDAGAEIQRETTLVDITQTQDGVIATVERGDGSRDMLAGAYLVGCDGGRSTVRKLAGIAFEGFTWPERFIKIDTRHDFTTLGSHISNRNYFSDPDEWMNLFMARGEDGSGMWRAVSPTLPDQPDEELLSPDAIEARLQKFCPKQGRYEIVTVALYNVHQRIAATFNQGRVLLAGDAAHVNNPIGGMGMNGGIHDAVNLAAKLDSILHDGAAAQPLLDRYTRQRRKAQVDGVQAQSIANKQMLGEKDPEVRAQKLADVRHASQTPDLHDAFIRRACMIDSFAAAEATE</sequence>
<organism evidence="3 4">
    <name type="scientific">Sphingobium yanoikuyae</name>
    <name type="common">Sphingomonas yanoikuyae</name>
    <dbReference type="NCBI Taxonomy" id="13690"/>
    <lineage>
        <taxon>Bacteria</taxon>
        <taxon>Pseudomonadati</taxon>
        <taxon>Pseudomonadota</taxon>
        <taxon>Alphaproteobacteria</taxon>
        <taxon>Sphingomonadales</taxon>
        <taxon>Sphingomonadaceae</taxon>
        <taxon>Sphingobium</taxon>
    </lineage>
</organism>
<comment type="caution">
    <text evidence="3">The sequence shown here is derived from an EMBL/GenBank/DDBJ whole genome shotgun (WGS) entry which is preliminary data.</text>
</comment>
<dbReference type="Pfam" id="PF01494">
    <property type="entry name" value="FAD_binding_3"/>
    <property type="match status" value="1"/>
</dbReference>
<dbReference type="OrthoDB" id="9791689at2"/>
<dbReference type="EMBL" id="LSTR01000042">
    <property type="protein sequence ID" value="OAH42250.1"/>
    <property type="molecule type" value="Genomic_DNA"/>
</dbReference>
<reference evidence="3 4" key="1">
    <citation type="submission" date="2016-02" db="EMBL/GenBank/DDBJ databases">
        <authorList>
            <person name="Wen L."/>
            <person name="He K."/>
            <person name="Yang H."/>
        </authorList>
    </citation>
    <scope>NUCLEOTIDE SEQUENCE [LARGE SCALE GENOMIC DNA]</scope>
    <source>
        <strain evidence="3 4">CD09_2</strain>
    </source>
</reference>
<dbReference type="Gene3D" id="3.50.50.60">
    <property type="entry name" value="FAD/NAD(P)-binding domain"/>
    <property type="match status" value="1"/>
</dbReference>
<keyword evidence="1" id="KW-0560">Oxidoreductase</keyword>
<evidence type="ECO:0000313" key="3">
    <source>
        <dbReference type="EMBL" id="OAH42250.1"/>
    </source>
</evidence>
<dbReference type="GO" id="GO:0019622">
    <property type="term" value="P:3-(3-hydroxy)phenylpropionate catabolic process"/>
    <property type="evidence" value="ECO:0007669"/>
    <property type="project" value="TreeGrafter"/>
</dbReference>
<dbReference type="Proteomes" id="UP000077262">
    <property type="component" value="Unassembled WGS sequence"/>
</dbReference>
<dbReference type="AlphaFoldDB" id="A0A177JLX8"/>
<dbReference type="InterPro" id="IPR050631">
    <property type="entry name" value="PheA/TfdB_FAD_monoxygenase"/>
</dbReference>
<evidence type="ECO:0000313" key="4">
    <source>
        <dbReference type="Proteomes" id="UP000077262"/>
    </source>
</evidence>
<feature type="domain" description="FAD-binding" evidence="2">
    <location>
        <begin position="10"/>
        <end position="351"/>
    </location>
</feature>
<evidence type="ECO:0000259" key="2">
    <source>
        <dbReference type="Pfam" id="PF01494"/>
    </source>
</evidence>
<name>A0A177JLX8_SPHYA</name>
<dbReference type="GO" id="GO:0071949">
    <property type="term" value="F:FAD binding"/>
    <property type="evidence" value="ECO:0007669"/>
    <property type="project" value="InterPro"/>
</dbReference>
<evidence type="ECO:0000256" key="1">
    <source>
        <dbReference type="ARBA" id="ARBA00023002"/>
    </source>
</evidence>
<dbReference type="GO" id="GO:0008688">
    <property type="term" value="F:3-(3-hydroxyphenyl)propionate hydroxylase activity"/>
    <property type="evidence" value="ECO:0007669"/>
    <property type="project" value="TreeGrafter"/>
</dbReference>
<dbReference type="RefSeq" id="WP_017503085.1">
    <property type="nucleotide sequence ID" value="NZ_LSTR01000042.1"/>
</dbReference>
<proteinExistence type="predicted"/>
<dbReference type="InterPro" id="IPR036188">
    <property type="entry name" value="FAD/NAD-bd_sf"/>
</dbReference>
<dbReference type="InterPro" id="IPR002938">
    <property type="entry name" value="FAD-bd"/>
</dbReference>
<dbReference type="SUPFAM" id="SSF51905">
    <property type="entry name" value="FAD/NAD(P)-binding domain"/>
    <property type="match status" value="1"/>
</dbReference>
<dbReference type="Gene3D" id="3.30.70.2450">
    <property type="match status" value="1"/>
</dbReference>
<protein>
    <submittedName>
        <fullName evidence="3">FAD-binding protein</fullName>
    </submittedName>
</protein>
<dbReference type="PANTHER" id="PTHR43476">
    <property type="entry name" value="3-(3-HYDROXY-PHENYL)PROPIONATE/3-HYDROXYCINNAMIC ACID HYDROXYLASE"/>
    <property type="match status" value="1"/>
</dbReference>